<protein>
    <submittedName>
        <fullName evidence="1">RCG39021</fullName>
    </submittedName>
</protein>
<dbReference type="EMBL" id="CH474006">
    <property type="protein sequence ID" value="EDL87362.1"/>
    <property type="molecule type" value="Genomic_DNA"/>
</dbReference>
<name>A6JY84_RAT</name>
<proteinExistence type="predicted"/>
<sequence length="131" mass="14785">MMNRWSCLVLEFLYSQNTNRSKTELSGAQRSVDLASSRGGWGQVHRSTMNQIQGKKKPTVSSAVCTRLRLMDRRVGLWKAVRQHLSVKCQPSLSAPRIFPKHRVKTSLGFLVAFWSCQSMQKGSLKVLACC</sequence>
<evidence type="ECO:0000313" key="2">
    <source>
        <dbReference type="Proteomes" id="UP000234681"/>
    </source>
</evidence>
<evidence type="ECO:0000313" key="1">
    <source>
        <dbReference type="EMBL" id="EDL87362.1"/>
    </source>
</evidence>
<reference evidence="2" key="1">
    <citation type="submission" date="2005-09" db="EMBL/GenBank/DDBJ databases">
        <authorList>
            <person name="Mural R.J."/>
            <person name="Li P.W."/>
            <person name="Adams M.D."/>
            <person name="Amanatides P.G."/>
            <person name="Baden-Tillson H."/>
            <person name="Barnstead M."/>
            <person name="Chin S.H."/>
            <person name="Dew I."/>
            <person name="Evans C.A."/>
            <person name="Ferriera S."/>
            <person name="Flanigan M."/>
            <person name="Fosler C."/>
            <person name="Glodek A."/>
            <person name="Gu Z."/>
            <person name="Holt R.A."/>
            <person name="Jennings D."/>
            <person name="Kraft C.L."/>
            <person name="Lu F."/>
            <person name="Nguyen T."/>
            <person name="Nusskern D.R."/>
            <person name="Pfannkoch C.M."/>
            <person name="Sitter C."/>
            <person name="Sutton G.G."/>
            <person name="Venter J.C."/>
            <person name="Wang Z."/>
            <person name="Woodage T."/>
            <person name="Zheng X.H."/>
            <person name="Zhong F."/>
        </authorList>
    </citation>
    <scope>NUCLEOTIDE SEQUENCE [LARGE SCALE GENOMIC DNA]</scope>
    <source>
        <strain>BN</strain>
        <strain evidence="2">Sprague-Dawley</strain>
    </source>
</reference>
<gene>
    <name evidence="1" type="ORF">rCG_39021</name>
</gene>
<dbReference type="Proteomes" id="UP000234681">
    <property type="component" value="Chromosome 19"/>
</dbReference>
<organism evidence="1 2">
    <name type="scientific">Rattus norvegicus</name>
    <name type="common">Rat</name>
    <dbReference type="NCBI Taxonomy" id="10116"/>
    <lineage>
        <taxon>Eukaryota</taxon>
        <taxon>Metazoa</taxon>
        <taxon>Chordata</taxon>
        <taxon>Craniata</taxon>
        <taxon>Vertebrata</taxon>
        <taxon>Euteleostomi</taxon>
        <taxon>Mammalia</taxon>
        <taxon>Eutheria</taxon>
        <taxon>Euarchontoglires</taxon>
        <taxon>Glires</taxon>
        <taxon>Rodentia</taxon>
        <taxon>Myomorpha</taxon>
        <taxon>Muroidea</taxon>
        <taxon>Muridae</taxon>
        <taxon>Murinae</taxon>
        <taxon>Rattus</taxon>
    </lineage>
</organism>
<dbReference type="AlphaFoldDB" id="A6JY84"/>
<accession>A6JY84</accession>